<name>A0A0L6JWT8_9FIRM</name>
<dbReference type="GO" id="GO:0030599">
    <property type="term" value="F:pectinesterase activity"/>
    <property type="evidence" value="ECO:0007669"/>
    <property type="project" value="UniProtKB-UniRule"/>
</dbReference>
<gene>
    <name evidence="8" type="ORF">Bccel_5179</name>
</gene>
<dbReference type="PROSITE" id="PS00800">
    <property type="entry name" value="PECTINESTERASE_1"/>
    <property type="match status" value="1"/>
</dbReference>
<evidence type="ECO:0000256" key="1">
    <source>
        <dbReference type="ARBA" id="ARBA00008891"/>
    </source>
</evidence>
<dbReference type="AlphaFoldDB" id="A0A0L6JWT8"/>
<evidence type="ECO:0000313" key="8">
    <source>
        <dbReference type="EMBL" id="KNY29902.1"/>
    </source>
</evidence>
<comment type="catalytic activity">
    <reaction evidence="5">
        <text>[(1-&gt;4)-alpha-D-galacturonosyl methyl ester](n) + n H2O = [(1-&gt;4)-alpha-D-galacturonosyl](n) + n methanol + n H(+)</text>
        <dbReference type="Rhea" id="RHEA:22380"/>
        <dbReference type="Rhea" id="RHEA-COMP:14570"/>
        <dbReference type="Rhea" id="RHEA-COMP:14573"/>
        <dbReference type="ChEBI" id="CHEBI:15377"/>
        <dbReference type="ChEBI" id="CHEBI:15378"/>
        <dbReference type="ChEBI" id="CHEBI:17790"/>
        <dbReference type="ChEBI" id="CHEBI:140522"/>
        <dbReference type="ChEBI" id="CHEBI:140523"/>
        <dbReference type="EC" id="3.1.1.11"/>
    </reaction>
</comment>
<feature type="domain" description="Dockerin" evidence="7">
    <location>
        <begin position="480"/>
        <end position="542"/>
    </location>
</feature>
<dbReference type="EC" id="3.1.1.11" evidence="5"/>
<feature type="signal peptide" evidence="5">
    <location>
        <begin position="1"/>
        <end position="29"/>
    </location>
</feature>
<dbReference type="Gene3D" id="2.160.20.10">
    <property type="entry name" value="Single-stranded right-handed beta-helix, Pectin lyase-like"/>
    <property type="match status" value="1"/>
</dbReference>
<feature type="active site" evidence="4">
    <location>
        <position position="190"/>
    </location>
</feature>
<dbReference type="OrthoDB" id="9804686at2"/>
<dbReference type="InterPro" id="IPR016134">
    <property type="entry name" value="Dockerin_dom"/>
</dbReference>
<dbReference type="GO" id="GO:0030246">
    <property type="term" value="F:carbohydrate binding"/>
    <property type="evidence" value="ECO:0007669"/>
    <property type="project" value="InterPro"/>
</dbReference>
<comment type="caution">
    <text evidence="8">The sequence shown here is derived from an EMBL/GenBank/DDBJ whole genome shotgun (WGS) entry which is preliminary data.</text>
</comment>
<dbReference type="InterPro" id="IPR033131">
    <property type="entry name" value="Pectinesterase_Asp_AS"/>
</dbReference>
<accession>A0A0L6JWT8</accession>
<sequence length="542" mass="58838">MMKKFSALLCIMFCITIILPFNNINVSDAASPDIIVAKDGTGKFTTVQAAIDSVPANNTKQVIIYVKKGTYQEVVTIRKDNIYLIGESNTGTKITYGNYAGKLKADGTTYGTSGSASFYLYGKNSILENILIDNSFDENTNTAGKQAVAAYIQGDRNIIRNCVFTGNQDTLYANGGRQYYIDCKIVGDTDFIFGGATAVFDNCEIVSTVRGGYVTAASTDISNYGYLFLNCKLTSEAPANSTYLGRPWRPNAYVVYKTCYLGAHINKNGWTTMSGNLPENARFFEYKNTGPGALVNSSRRQLTDANALEFTPENLLKGTDNWNPVASVKPTSTPTVTLKPTPESGYSIYQAENASYNQAVYETKNAGYTGTGYINYDGVAGGYIEWSVNIPSSTIVRLNFRYANGTTNNRPMEIKVNGAAAVGSMNFYPTGSWTTWNVNSTDIYLTKGINTIRAASLTAEGGPNIDYMEVSEIKNTPTPSNYVSVDLNGDRIINMADLIILASTFNAVRGDGKYAEANDLNKDGAINMSDVIVIAAKFNSSI</sequence>
<dbReference type="InterPro" id="IPR005084">
    <property type="entry name" value="CBM6"/>
</dbReference>
<dbReference type="GO" id="GO:0042545">
    <property type="term" value="P:cell wall modification"/>
    <property type="evidence" value="ECO:0007669"/>
    <property type="project" value="UniProtKB-UniRule"/>
</dbReference>
<dbReference type="PATRIC" id="fig|398512.5.peg.5429"/>
<dbReference type="Pfam" id="PF03422">
    <property type="entry name" value="CBM_6"/>
    <property type="match status" value="1"/>
</dbReference>
<dbReference type="STRING" id="398512.Bccel_5179"/>
<keyword evidence="5" id="KW-0732">Signal</keyword>
<dbReference type="InterPro" id="IPR008979">
    <property type="entry name" value="Galactose-bd-like_sf"/>
</dbReference>
<dbReference type="Gene3D" id="2.60.120.260">
    <property type="entry name" value="Galactose-binding domain-like"/>
    <property type="match status" value="1"/>
</dbReference>
<evidence type="ECO:0000259" key="6">
    <source>
        <dbReference type="PROSITE" id="PS51175"/>
    </source>
</evidence>
<comment type="similarity">
    <text evidence="1">Belongs to the pectinesterase family.</text>
</comment>
<dbReference type="eggNOG" id="COG4677">
    <property type="taxonomic scope" value="Bacteria"/>
</dbReference>
<dbReference type="InterPro" id="IPR002105">
    <property type="entry name" value="Dockerin_1_rpt"/>
</dbReference>
<dbReference type="RefSeq" id="WP_081927030.1">
    <property type="nucleotide sequence ID" value="NZ_JQKC01000022.1"/>
</dbReference>
<evidence type="ECO:0000313" key="9">
    <source>
        <dbReference type="Proteomes" id="UP000036923"/>
    </source>
</evidence>
<feature type="domain" description="CBM6" evidence="6">
    <location>
        <begin position="347"/>
        <end position="471"/>
    </location>
</feature>
<dbReference type="PANTHER" id="PTHR31321:SF57">
    <property type="entry name" value="PECTINESTERASE 53-RELATED"/>
    <property type="match status" value="1"/>
</dbReference>
<dbReference type="Gene3D" id="1.10.1330.10">
    <property type="entry name" value="Dockerin domain"/>
    <property type="match status" value="1"/>
</dbReference>
<dbReference type="CDD" id="cd04082">
    <property type="entry name" value="CBM35_pectate_lyase-like"/>
    <property type="match status" value="1"/>
</dbReference>
<dbReference type="InterPro" id="IPR036439">
    <property type="entry name" value="Dockerin_dom_sf"/>
</dbReference>
<evidence type="ECO:0000256" key="2">
    <source>
        <dbReference type="ARBA" id="ARBA00022801"/>
    </source>
</evidence>
<dbReference type="InterPro" id="IPR018247">
    <property type="entry name" value="EF_Hand_1_Ca_BS"/>
</dbReference>
<evidence type="ECO:0000256" key="4">
    <source>
        <dbReference type="PROSITE-ProRule" id="PRU10040"/>
    </source>
</evidence>
<dbReference type="GO" id="GO:0009279">
    <property type="term" value="C:cell outer membrane"/>
    <property type="evidence" value="ECO:0007669"/>
    <property type="project" value="TreeGrafter"/>
</dbReference>
<keyword evidence="3 5" id="KW-0063">Aspartyl esterase</keyword>
<dbReference type="PANTHER" id="PTHR31321">
    <property type="entry name" value="ACYL-COA THIOESTER HYDROLASE YBHC-RELATED"/>
    <property type="match status" value="1"/>
</dbReference>
<organism evidence="8 9">
    <name type="scientific">Pseudobacteroides cellulosolvens ATCC 35603 = DSM 2933</name>
    <dbReference type="NCBI Taxonomy" id="398512"/>
    <lineage>
        <taxon>Bacteria</taxon>
        <taxon>Bacillati</taxon>
        <taxon>Bacillota</taxon>
        <taxon>Clostridia</taxon>
        <taxon>Eubacteriales</taxon>
        <taxon>Oscillospiraceae</taxon>
        <taxon>Pseudobacteroides</taxon>
    </lineage>
</organism>
<dbReference type="Pfam" id="PF01095">
    <property type="entry name" value="Pectinesterase"/>
    <property type="match status" value="1"/>
</dbReference>
<keyword evidence="9" id="KW-1185">Reference proteome</keyword>
<dbReference type="Proteomes" id="UP000036923">
    <property type="component" value="Unassembled WGS sequence"/>
</dbReference>
<dbReference type="UniPathway" id="UPA00545">
    <property type="reaction ID" value="UER00823"/>
</dbReference>
<dbReference type="InterPro" id="IPR012334">
    <property type="entry name" value="Pectin_lyas_fold"/>
</dbReference>
<dbReference type="PROSITE" id="PS00503">
    <property type="entry name" value="PECTINESTERASE_2"/>
    <property type="match status" value="1"/>
</dbReference>
<dbReference type="InterPro" id="IPR018040">
    <property type="entry name" value="Pectinesterase_Tyr_AS"/>
</dbReference>
<dbReference type="PROSITE" id="PS51175">
    <property type="entry name" value="CBM6"/>
    <property type="match status" value="1"/>
</dbReference>
<comment type="pathway">
    <text evidence="5">Glycan metabolism; pectin degradation; 2-dehydro-3-deoxy-D-gluconate from pectin: step 1/5.</text>
</comment>
<dbReference type="Pfam" id="PF00404">
    <property type="entry name" value="Dockerin_1"/>
    <property type="match status" value="1"/>
</dbReference>
<dbReference type="GO" id="GO:0004553">
    <property type="term" value="F:hydrolase activity, hydrolyzing O-glycosyl compounds"/>
    <property type="evidence" value="ECO:0007669"/>
    <property type="project" value="InterPro"/>
</dbReference>
<evidence type="ECO:0000259" key="7">
    <source>
        <dbReference type="PROSITE" id="PS51766"/>
    </source>
</evidence>
<feature type="chain" id="PRO_5005394540" description="Pectinesterase" evidence="5">
    <location>
        <begin position="30"/>
        <end position="542"/>
    </location>
</feature>
<dbReference type="InterPro" id="IPR000070">
    <property type="entry name" value="Pectinesterase_cat"/>
</dbReference>
<evidence type="ECO:0000256" key="3">
    <source>
        <dbReference type="ARBA" id="ARBA00023085"/>
    </source>
</evidence>
<dbReference type="CDD" id="cd14254">
    <property type="entry name" value="Dockerin_II"/>
    <property type="match status" value="1"/>
</dbReference>
<dbReference type="EMBL" id="LGTC01000001">
    <property type="protein sequence ID" value="KNY29902.1"/>
    <property type="molecule type" value="Genomic_DNA"/>
</dbReference>
<dbReference type="PROSITE" id="PS00018">
    <property type="entry name" value="EF_HAND_1"/>
    <property type="match status" value="1"/>
</dbReference>
<dbReference type="PROSITE" id="PS51766">
    <property type="entry name" value="DOCKERIN"/>
    <property type="match status" value="1"/>
</dbReference>
<dbReference type="SUPFAM" id="SSF51126">
    <property type="entry name" value="Pectin lyase-like"/>
    <property type="match status" value="1"/>
</dbReference>
<dbReference type="InterPro" id="IPR011050">
    <property type="entry name" value="Pectin_lyase_fold/virulence"/>
</dbReference>
<dbReference type="GO" id="GO:0045490">
    <property type="term" value="P:pectin catabolic process"/>
    <property type="evidence" value="ECO:0007669"/>
    <property type="project" value="UniProtKB-UniRule"/>
</dbReference>
<reference evidence="9" key="1">
    <citation type="submission" date="2015-07" db="EMBL/GenBank/DDBJ databases">
        <title>Near-Complete Genome Sequence of the Cellulolytic Bacterium Bacteroides (Pseudobacteroides) cellulosolvens ATCC 35603.</title>
        <authorList>
            <person name="Dassa B."/>
            <person name="Utturkar S.M."/>
            <person name="Klingeman D.M."/>
            <person name="Hurt R.A."/>
            <person name="Keller M."/>
            <person name="Xu J."/>
            <person name="Reddy Y.H.K."/>
            <person name="Borovok I."/>
            <person name="Grinberg I.R."/>
            <person name="Lamed R."/>
            <person name="Zhivin O."/>
            <person name="Bayer E.A."/>
            <person name="Brown S.D."/>
        </authorList>
    </citation>
    <scope>NUCLEOTIDE SEQUENCE [LARGE SCALE GENOMIC DNA]</scope>
    <source>
        <strain evidence="9">DSM 2933</strain>
    </source>
</reference>
<keyword evidence="2 5" id="KW-0378">Hydrolase</keyword>
<proteinExistence type="inferred from homology"/>
<evidence type="ECO:0000256" key="5">
    <source>
        <dbReference type="RuleBase" id="RU000589"/>
    </source>
</evidence>
<dbReference type="SUPFAM" id="SSF49785">
    <property type="entry name" value="Galactose-binding domain-like"/>
    <property type="match status" value="1"/>
</dbReference>
<dbReference type="SUPFAM" id="SSF63446">
    <property type="entry name" value="Type I dockerin domain"/>
    <property type="match status" value="1"/>
</dbReference>
<dbReference type="eggNOG" id="COG4733">
    <property type="taxonomic scope" value="Bacteria"/>
</dbReference>
<protein>
    <recommendedName>
        <fullName evidence="5">Pectinesterase</fullName>
        <ecNumber evidence="5">3.1.1.11</ecNumber>
    </recommendedName>
</protein>